<feature type="compositionally biased region" description="Basic and acidic residues" evidence="1">
    <location>
        <begin position="155"/>
        <end position="177"/>
    </location>
</feature>
<feature type="compositionally biased region" description="Low complexity" evidence="1">
    <location>
        <begin position="117"/>
        <end position="126"/>
    </location>
</feature>
<accession>A0A7S0N822</accession>
<sequence length="244" mass="25854">MGLSLICCTFLLGIAHAQRKLLLGDAPQLYCEAIPGGCAPCSVLDKASKACAKTQHHQLLRCSSSAEASKEYEILRQPMPEDHVALTHSQGGHVIIARSCDPASSLSTSEASASAHASLSAASQHADSGERAAREVAHSSDAADSQGADAAASEASEREATDSIRDGEEGDARRSGGEGEAGFVADWPTQGSGHRSTSKQPLQARHVSTDPRHWSLFHFELGMLGLLAVALPVVYWRKIRVRHL</sequence>
<keyword evidence="2" id="KW-1133">Transmembrane helix</keyword>
<keyword evidence="2" id="KW-0472">Membrane</keyword>
<evidence type="ECO:0000256" key="3">
    <source>
        <dbReference type="SAM" id="SignalP"/>
    </source>
</evidence>
<evidence type="ECO:0000313" key="4">
    <source>
        <dbReference type="EMBL" id="CAD8661873.1"/>
    </source>
</evidence>
<feature type="compositionally biased region" description="Polar residues" evidence="1">
    <location>
        <begin position="189"/>
        <end position="201"/>
    </location>
</feature>
<evidence type="ECO:0000256" key="2">
    <source>
        <dbReference type="SAM" id="Phobius"/>
    </source>
</evidence>
<evidence type="ECO:0000256" key="1">
    <source>
        <dbReference type="SAM" id="MobiDB-lite"/>
    </source>
</evidence>
<keyword evidence="2" id="KW-0812">Transmembrane</keyword>
<evidence type="ECO:0008006" key="5">
    <source>
        <dbReference type="Google" id="ProtNLM"/>
    </source>
</evidence>
<protein>
    <recommendedName>
        <fullName evidence="5">SURF1-like protein</fullName>
    </recommendedName>
</protein>
<feature type="chain" id="PRO_5030976118" description="SURF1-like protein" evidence="3">
    <location>
        <begin position="18"/>
        <end position="244"/>
    </location>
</feature>
<feature type="compositionally biased region" description="Low complexity" evidence="1">
    <location>
        <begin position="139"/>
        <end position="154"/>
    </location>
</feature>
<dbReference type="EMBL" id="HBFB01000254">
    <property type="protein sequence ID" value="CAD8661873.1"/>
    <property type="molecule type" value="Transcribed_RNA"/>
</dbReference>
<proteinExistence type="predicted"/>
<feature type="region of interest" description="Disordered" evidence="1">
    <location>
        <begin position="117"/>
        <end position="206"/>
    </location>
</feature>
<dbReference type="AlphaFoldDB" id="A0A7S0N822"/>
<feature type="signal peptide" evidence="3">
    <location>
        <begin position="1"/>
        <end position="17"/>
    </location>
</feature>
<feature type="compositionally biased region" description="Basic and acidic residues" evidence="1">
    <location>
        <begin position="127"/>
        <end position="138"/>
    </location>
</feature>
<gene>
    <name evidence="4" type="ORF">CLEI1391_LOCUS130</name>
</gene>
<keyword evidence="3" id="KW-0732">Signal</keyword>
<feature type="transmembrane region" description="Helical" evidence="2">
    <location>
        <begin position="214"/>
        <end position="236"/>
    </location>
</feature>
<reference evidence="4" key="1">
    <citation type="submission" date="2021-01" db="EMBL/GenBank/DDBJ databases">
        <authorList>
            <person name="Corre E."/>
            <person name="Pelletier E."/>
            <person name="Niang G."/>
            <person name="Scheremetjew M."/>
            <person name="Finn R."/>
            <person name="Kale V."/>
            <person name="Holt S."/>
            <person name="Cochrane G."/>
            <person name="Meng A."/>
            <person name="Brown T."/>
            <person name="Cohen L."/>
        </authorList>
    </citation>
    <scope>NUCLEOTIDE SEQUENCE</scope>
    <source>
        <strain evidence="4">SAG 11-49</strain>
    </source>
</reference>
<organism evidence="4">
    <name type="scientific">Chlamydomonas leiostraca</name>
    <dbReference type="NCBI Taxonomy" id="1034604"/>
    <lineage>
        <taxon>Eukaryota</taxon>
        <taxon>Viridiplantae</taxon>
        <taxon>Chlorophyta</taxon>
        <taxon>core chlorophytes</taxon>
        <taxon>Chlorophyceae</taxon>
        <taxon>CS clade</taxon>
        <taxon>Chlamydomonadales</taxon>
        <taxon>Chlamydomonadaceae</taxon>
        <taxon>Chlamydomonas</taxon>
    </lineage>
</organism>
<name>A0A7S0N822_9CHLO</name>